<sequence length="340" mass="35389">MSTVSVRGVHHAFGEVRAVDGVDLVVPQGSLTAVLGPSGCGKTTLLRLIAGFLQPQSGTIAFDDRVVAGEGRSVPPQERRVGYVPQEGALFPHLDVAANIGFGLPRAERRSDRITEMLDLVELPAAYASRGPHELSGGQQQRVALARALAPRPSVVLLDEPFSSLDASLRASTGRAVARALHAADATAVLVTHDQDEALSLADQVAVMRSGRLVQAARPRELYRSPGDADVARFVGGAAILPATVAGDVATFALGRAPVHGHVADGPTQVVVRPEQVAIGDGGHDARVDEVSFYGHDAAVRLDLLPDGPTLVARVPGLLAPEPGSEVAVRVTGEVHCLPA</sequence>
<feature type="domain" description="ABC transporter" evidence="12">
    <location>
        <begin position="4"/>
        <end position="235"/>
    </location>
</feature>
<organism evidence="13 14">
    <name type="scientific">Nocardioides euryhalodurans</name>
    <dbReference type="NCBI Taxonomy" id="2518370"/>
    <lineage>
        <taxon>Bacteria</taxon>
        <taxon>Bacillati</taxon>
        <taxon>Actinomycetota</taxon>
        <taxon>Actinomycetes</taxon>
        <taxon>Propionibacteriales</taxon>
        <taxon>Nocardioidaceae</taxon>
        <taxon>Nocardioides</taxon>
    </lineage>
</organism>
<dbReference type="Proteomes" id="UP000294894">
    <property type="component" value="Chromosome"/>
</dbReference>
<keyword evidence="14" id="KW-1185">Reference proteome</keyword>
<evidence type="ECO:0000256" key="5">
    <source>
        <dbReference type="ARBA" id="ARBA00022741"/>
    </source>
</evidence>
<keyword evidence="9" id="KW-0406">Ion transport</keyword>
<dbReference type="EC" id="7.6.2.9" evidence="11"/>
<dbReference type="GO" id="GO:0016887">
    <property type="term" value="F:ATP hydrolysis activity"/>
    <property type="evidence" value="ECO:0007669"/>
    <property type="project" value="InterPro"/>
</dbReference>
<protein>
    <recommendedName>
        <fullName evidence="11">ABC-type quaternary amine transporter</fullName>
        <ecNumber evidence="11">7.6.2.9</ecNumber>
    </recommendedName>
</protein>
<keyword evidence="1" id="KW-0813">Transport</keyword>
<dbReference type="FunFam" id="3.40.50.300:FF:000425">
    <property type="entry name" value="Probable ABC transporter, ATP-binding subunit"/>
    <property type="match status" value="1"/>
</dbReference>
<evidence type="ECO:0000313" key="14">
    <source>
        <dbReference type="Proteomes" id="UP000294894"/>
    </source>
</evidence>
<dbReference type="RefSeq" id="WP_135075466.1">
    <property type="nucleotide sequence ID" value="NZ_CP038267.1"/>
</dbReference>
<evidence type="ECO:0000256" key="1">
    <source>
        <dbReference type="ARBA" id="ARBA00022448"/>
    </source>
</evidence>
<evidence type="ECO:0000256" key="10">
    <source>
        <dbReference type="ARBA" id="ARBA00023136"/>
    </source>
</evidence>
<dbReference type="SUPFAM" id="SSF50331">
    <property type="entry name" value="MOP-like"/>
    <property type="match status" value="1"/>
</dbReference>
<dbReference type="InterPro" id="IPR003593">
    <property type="entry name" value="AAA+_ATPase"/>
</dbReference>
<dbReference type="KEGG" id="noy:EXE57_06820"/>
<reference evidence="13 14" key="1">
    <citation type="submission" date="2019-03" db="EMBL/GenBank/DDBJ databases">
        <title>Three New Species of Nocardioides, Nocardioides euryhalodurans sp. nov., Nocardioides seonyuensis sp. nov. and Nocardioides eburneoflavus sp. nov., Iolated from Soil.</title>
        <authorList>
            <person name="Roh S.G."/>
            <person name="Lee C."/>
            <person name="Kim M.-K."/>
            <person name="Kim S.B."/>
        </authorList>
    </citation>
    <scope>NUCLEOTIDE SEQUENCE [LARGE SCALE GENOMIC DNA]</scope>
    <source>
        <strain evidence="13 14">MMS17-SY117</strain>
    </source>
</reference>
<dbReference type="PROSITE" id="PS50893">
    <property type="entry name" value="ABC_TRANSPORTER_2"/>
    <property type="match status" value="1"/>
</dbReference>
<keyword evidence="4" id="KW-0997">Cell inner membrane</keyword>
<dbReference type="OrthoDB" id="3180400at2"/>
<name>A0A4V1BDR3_9ACTN</name>
<evidence type="ECO:0000313" key="13">
    <source>
        <dbReference type="EMBL" id="QBR92022.1"/>
    </source>
</evidence>
<keyword evidence="3" id="KW-0410">Iron transport</keyword>
<keyword evidence="5" id="KW-0547">Nucleotide-binding</keyword>
<dbReference type="PANTHER" id="PTHR42781">
    <property type="entry name" value="SPERMIDINE/PUTRESCINE IMPORT ATP-BINDING PROTEIN POTA"/>
    <property type="match status" value="1"/>
</dbReference>
<dbReference type="GO" id="GO:0005524">
    <property type="term" value="F:ATP binding"/>
    <property type="evidence" value="ECO:0007669"/>
    <property type="project" value="UniProtKB-KW"/>
</dbReference>
<evidence type="ECO:0000256" key="9">
    <source>
        <dbReference type="ARBA" id="ARBA00023065"/>
    </source>
</evidence>
<accession>A0A4V1BDR3</accession>
<dbReference type="Pfam" id="PF00005">
    <property type="entry name" value="ABC_tran"/>
    <property type="match status" value="1"/>
</dbReference>
<dbReference type="AlphaFoldDB" id="A0A4V1BDR3"/>
<dbReference type="CDD" id="cd03259">
    <property type="entry name" value="ABC_Carb_Solutes_like"/>
    <property type="match status" value="1"/>
</dbReference>
<dbReference type="GO" id="GO:0043190">
    <property type="term" value="C:ATP-binding cassette (ABC) transporter complex"/>
    <property type="evidence" value="ECO:0007669"/>
    <property type="project" value="InterPro"/>
</dbReference>
<gene>
    <name evidence="13" type="ORF">EXE57_06820</name>
</gene>
<keyword evidence="10" id="KW-0472">Membrane</keyword>
<evidence type="ECO:0000256" key="6">
    <source>
        <dbReference type="ARBA" id="ARBA00022840"/>
    </source>
</evidence>
<keyword evidence="2" id="KW-1003">Cell membrane</keyword>
<dbReference type="GO" id="GO:0015418">
    <property type="term" value="F:ABC-type quaternary ammonium compound transporting activity"/>
    <property type="evidence" value="ECO:0007669"/>
    <property type="project" value="UniProtKB-EC"/>
</dbReference>
<dbReference type="InterPro" id="IPR027417">
    <property type="entry name" value="P-loop_NTPase"/>
</dbReference>
<evidence type="ECO:0000256" key="8">
    <source>
        <dbReference type="ARBA" id="ARBA00023004"/>
    </source>
</evidence>
<dbReference type="InterPro" id="IPR008995">
    <property type="entry name" value="Mo/tungstate-bd_C_term_dom"/>
</dbReference>
<keyword evidence="8" id="KW-0408">Iron</keyword>
<evidence type="ECO:0000256" key="4">
    <source>
        <dbReference type="ARBA" id="ARBA00022519"/>
    </source>
</evidence>
<dbReference type="Gene3D" id="3.40.50.300">
    <property type="entry name" value="P-loop containing nucleotide triphosphate hydrolases"/>
    <property type="match status" value="1"/>
</dbReference>
<proteinExistence type="predicted"/>
<dbReference type="SUPFAM" id="SSF52540">
    <property type="entry name" value="P-loop containing nucleoside triphosphate hydrolases"/>
    <property type="match status" value="1"/>
</dbReference>
<keyword evidence="6 13" id="KW-0067">ATP-binding</keyword>
<dbReference type="InterPro" id="IPR017871">
    <property type="entry name" value="ABC_transporter-like_CS"/>
</dbReference>
<dbReference type="Pfam" id="PF08402">
    <property type="entry name" value="TOBE_2"/>
    <property type="match status" value="1"/>
</dbReference>
<dbReference type="EMBL" id="CP038267">
    <property type="protein sequence ID" value="QBR92022.1"/>
    <property type="molecule type" value="Genomic_DNA"/>
</dbReference>
<evidence type="ECO:0000259" key="12">
    <source>
        <dbReference type="PROSITE" id="PS50893"/>
    </source>
</evidence>
<dbReference type="InterPro" id="IPR015853">
    <property type="entry name" value="ABC_transpr_FbpC"/>
</dbReference>
<dbReference type="InterPro" id="IPR003439">
    <property type="entry name" value="ABC_transporter-like_ATP-bd"/>
</dbReference>
<evidence type="ECO:0000256" key="2">
    <source>
        <dbReference type="ARBA" id="ARBA00022475"/>
    </source>
</evidence>
<dbReference type="GO" id="GO:0015408">
    <property type="term" value="F:ABC-type ferric iron transporter activity"/>
    <property type="evidence" value="ECO:0007669"/>
    <property type="project" value="InterPro"/>
</dbReference>
<evidence type="ECO:0000256" key="3">
    <source>
        <dbReference type="ARBA" id="ARBA00022496"/>
    </source>
</evidence>
<evidence type="ECO:0000256" key="7">
    <source>
        <dbReference type="ARBA" id="ARBA00022967"/>
    </source>
</evidence>
<dbReference type="PROSITE" id="PS00211">
    <property type="entry name" value="ABC_TRANSPORTER_1"/>
    <property type="match status" value="1"/>
</dbReference>
<evidence type="ECO:0000256" key="11">
    <source>
        <dbReference type="ARBA" id="ARBA00066388"/>
    </source>
</evidence>
<dbReference type="SMART" id="SM00382">
    <property type="entry name" value="AAA"/>
    <property type="match status" value="1"/>
</dbReference>
<dbReference type="InterPro" id="IPR013611">
    <property type="entry name" value="Transp-assoc_OB_typ2"/>
</dbReference>
<dbReference type="InterPro" id="IPR050093">
    <property type="entry name" value="ABC_SmlMolc_Importer"/>
</dbReference>
<keyword evidence="7" id="KW-1278">Translocase</keyword>
<dbReference type="PANTHER" id="PTHR42781:SF5">
    <property type="entry name" value="PUTRESCINE TRANSPORT ATP-BINDING PROTEIN POTG"/>
    <property type="match status" value="1"/>
</dbReference>